<gene>
    <name evidence="5" type="ORF">EBBID32_21340</name>
</gene>
<dbReference type="PRINTS" id="PR00420">
    <property type="entry name" value="RNGMNOXGNASE"/>
</dbReference>
<reference evidence="6" key="2">
    <citation type="submission" date="2013-04" db="EMBL/GenBank/DDBJ databases">
        <title>Bisphenol A degrading Sphingobium sp. strain BiD32.</title>
        <authorList>
            <person name="Nielsen J.L."/>
            <person name="Zhou N.A."/>
            <person name="Kjeldal H."/>
        </authorList>
    </citation>
    <scope>NUCLEOTIDE SEQUENCE [LARGE SCALE GENOMIC DNA]</scope>
    <source>
        <strain evidence="6">BiD32</strain>
    </source>
</reference>
<sequence length="483" mass="53180">MLGVPQDYPNDVVYSTRINGTEITRYTLASSGNRAQDDRFSHDGGWNSVERPHRATQSLLEKVLRKRAASLPEIDLRYNQECTAVDQDDNSVIVSFLDTTSGAEGNISAKYLIGADGGRSMVRRAIGVKLIGGYTQIARAESVYFRSKEILGLFPGKPAWMNWVINKDMFGNLIAIDGRELWLAHVTIPDGQEGIRKEDFDRQIEQTLGCRVEYEVISQESWQLNRLVADTYRIHRVFLAGDAAHSWPPWAGHGMNTGIEDAMGLSWLLAGALEGWLPDAALDAYQAERQNIGDKISRAAVNMASAQHEIAHNLDLRNKVELPGEEGEAARHYIRNRLIEADSNQFNPQGLNFGLQYDASPLIAYDDEAAPEFTIATYTPSSVPGCRAPHFSLIETGTPLIDHLGRGFALLVSDDDVEIGGLIDAAKACGLPLAVIDIAHEPKARAFYKHKLVLVRPDKRIAWRADEAPSDPGAVIGKARGAV</sequence>
<comment type="cofactor">
    <cofactor evidence="1">
        <name>FAD</name>
        <dbReference type="ChEBI" id="CHEBI:57692"/>
    </cofactor>
</comment>
<dbReference type="SUPFAM" id="SSF51905">
    <property type="entry name" value="FAD/NAD(P)-binding domain"/>
    <property type="match status" value="1"/>
</dbReference>
<dbReference type="Gene3D" id="3.40.30.120">
    <property type="match status" value="1"/>
</dbReference>
<feature type="domain" description="FAD-binding" evidence="4">
    <location>
        <begin position="47"/>
        <end position="298"/>
    </location>
</feature>
<dbReference type="GO" id="GO:0016709">
    <property type="term" value="F:oxidoreductase activity, acting on paired donors, with incorporation or reduction of molecular oxygen, NAD(P)H as one donor, and incorporation of one atom of oxygen"/>
    <property type="evidence" value="ECO:0007669"/>
    <property type="project" value="UniProtKB-ARBA"/>
</dbReference>
<dbReference type="Pfam" id="PF21274">
    <property type="entry name" value="Rng_hyd_C"/>
    <property type="match status" value="1"/>
</dbReference>
<accession>N1MKN0</accession>
<reference evidence="5 6" key="1">
    <citation type="submission" date="2013-03" db="EMBL/GenBank/DDBJ databases">
        <authorList>
            <person name="Le V."/>
        </authorList>
    </citation>
    <scope>NUCLEOTIDE SEQUENCE [LARGE SCALE GENOMIC DNA]</scope>
    <source>
        <strain evidence="5 6">BiD32</strain>
    </source>
</reference>
<evidence type="ECO:0000256" key="2">
    <source>
        <dbReference type="ARBA" id="ARBA00022630"/>
    </source>
</evidence>
<evidence type="ECO:0000256" key="3">
    <source>
        <dbReference type="ARBA" id="ARBA00022827"/>
    </source>
</evidence>
<keyword evidence="2" id="KW-0285">Flavoprotein</keyword>
<name>N1MKN0_9SPHN</name>
<organism evidence="5 6">
    <name type="scientific">Sphingobium indicum BiD32</name>
    <dbReference type="NCBI Taxonomy" id="1301087"/>
    <lineage>
        <taxon>Bacteria</taxon>
        <taxon>Pseudomonadati</taxon>
        <taxon>Pseudomonadota</taxon>
        <taxon>Alphaproteobacteria</taxon>
        <taxon>Sphingomonadales</taxon>
        <taxon>Sphingomonadaceae</taxon>
        <taxon>Sphingobium</taxon>
    </lineage>
</organism>
<dbReference type="GO" id="GO:0071949">
    <property type="term" value="F:FAD binding"/>
    <property type="evidence" value="ECO:0007669"/>
    <property type="project" value="InterPro"/>
</dbReference>
<dbReference type="Pfam" id="PF01494">
    <property type="entry name" value="FAD_binding_3"/>
    <property type="match status" value="1"/>
</dbReference>
<dbReference type="Gene3D" id="3.30.9.10">
    <property type="entry name" value="D-Amino Acid Oxidase, subunit A, domain 2"/>
    <property type="match status" value="1"/>
</dbReference>
<dbReference type="AlphaFoldDB" id="N1MKN0"/>
<evidence type="ECO:0000256" key="1">
    <source>
        <dbReference type="ARBA" id="ARBA00001974"/>
    </source>
</evidence>
<keyword evidence="6" id="KW-1185">Reference proteome</keyword>
<dbReference type="InterPro" id="IPR050641">
    <property type="entry name" value="RIFMO-like"/>
</dbReference>
<proteinExistence type="predicted"/>
<dbReference type="InterPro" id="IPR002938">
    <property type="entry name" value="FAD-bd"/>
</dbReference>
<evidence type="ECO:0000313" key="5">
    <source>
        <dbReference type="EMBL" id="CCW17785.1"/>
    </source>
</evidence>
<dbReference type="Gene3D" id="3.50.50.60">
    <property type="entry name" value="FAD/NAD(P)-binding domain"/>
    <property type="match status" value="1"/>
</dbReference>
<evidence type="ECO:0000259" key="4">
    <source>
        <dbReference type="Pfam" id="PF01494"/>
    </source>
</evidence>
<dbReference type="PANTHER" id="PTHR43004:SF19">
    <property type="entry name" value="BINDING MONOOXYGENASE, PUTATIVE (JCVI)-RELATED"/>
    <property type="match status" value="1"/>
</dbReference>
<dbReference type="Proteomes" id="UP000013201">
    <property type="component" value="Unassembled WGS sequence"/>
</dbReference>
<dbReference type="PANTHER" id="PTHR43004">
    <property type="entry name" value="TRK SYSTEM POTASSIUM UPTAKE PROTEIN"/>
    <property type="match status" value="1"/>
</dbReference>
<keyword evidence="3" id="KW-0274">FAD</keyword>
<dbReference type="NCBIfam" id="NF004780">
    <property type="entry name" value="PRK06126.1"/>
    <property type="match status" value="1"/>
</dbReference>
<dbReference type="InterPro" id="IPR036188">
    <property type="entry name" value="FAD/NAD-bd_sf"/>
</dbReference>
<comment type="caution">
    <text evidence="5">The sequence shown here is derived from an EMBL/GenBank/DDBJ whole genome shotgun (WGS) entry which is preliminary data.</text>
</comment>
<dbReference type="EMBL" id="CAVK010000101">
    <property type="protein sequence ID" value="CCW17785.1"/>
    <property type="molecule type" value="Genomic_DNA"/>
</dbReference>
<protein>
    <recommendedName>
        <fullName evidence="4">FAD-binding domain-containing protein</fullName>
    </recommendedName>
</protein>
<evidence type="ECO:0000313" key="6">
    <source>
        <dbReference type="Proteomes" id="UP000013201"/>
    </source>
</evidence>